<reference evidence="1" key="1">
    <citation type="submission" date="2018-02" db="EMBL/GenBank/DDBJ databases">
        <title>The genomes of Aspergillus section Nigri reveals drivers in fungal speciation.</title>
        <authorList>
            <consortium name="DOE Joint Genome Institute"/>
            <person name="Vesth T.C."/>
            <person name="Nybo J."/>
            <person name="Theobald S."/>
            <person name="Brandl J."/>
            <person name="Frisvad J.C."/>
            <person name="Nielsen K.F."/>
            <person name="Lyhne E.K."/>
            <person name="Kogle M.E."/>
            <person name="Kuo A."/>
            <person name="Riley R."/>
            <person name="Clum A."/>
            <person name="Nolan M."/>
            <person name="Lipzen A."/>
            <person name="Salamov A."/>
            <person name="Henrissat B."/>
            <person name="Wiebenga A."/>
            <person name="De vries R.P."/>
            <person name="Grigoriev I.V."/>
            <person name="Mortensen U.H."/>
            <person name="Andersen M.R."/>
            <person name="Baker S.E."/>
        </authorList>
    </citation>
    <scope>NUCLEOTIDE SEQUENCE</scope>
    <source>
        <strain evidence="1">CBS 621.78</strain>
    </source>
</reference>
<name>A0ACD1G364_9EURO</name>
<organism evidence="1 2">
    <name type="scientific">Aspergillus brunneoviolaceus CBS 621.78</name>
    <dbReference type="NCBI Taxonomy" id="1450534"/>
    <lineage>
        <taxon>Eukaryota</taxon>
        <taxon>Fungi</taxon>
        <taxon>Dikarya</taxon>
        <taxon>Ascomycota</taxon>
        <taxon>Pezizomycotina</taxon>
        <taxon>Eurotiomycetes</taxon>
        <taxon>Eurotiomycetidae</taxon>
        <taxon>Eurotiales</taxon>
        <taxon>Aspergillaceae</taxon>
        <taxon>Aspergillus</taxon>
        <taxon>Aspergillus subgen. Circumdati</taxon>
    </lineage>
</organism>
<dbReference type="Proteomes" id="UP000249057">
    <property type="component" value="Unassembled WGS sequence"/>
</dbReference>
<sequence length="227" mass="24924">MLRIRPSPSPIAPSDWTRTRRELLFAAIIRGSCATGDLGPLIVPGFVFVAADIHVSLTSVTLLKGSLIMVLGVSAYVCSPVANCFGRRPVDLFTTLLVLISCCWAAVAKSYSSLIASCVFQGLGMGRFFALAGTSSNNEVLHVHERGLRVGLWNFAVIVSVNLTPIISGYIIPGLSWRWGFWLEVILFGHGLNRNIIQVWQESRFGCILFFIPECTQLETSKHFPNP</sequence>
<protein>
    <submittedName>
        <fullName evidence="1">MFS general substrate transporter</fullName>
    </submittedName>
</protein>
<evidence type="ECO:0000313" key="2">
    <source>
        <dbReference type="Proteomes" id="UP000249057"/>
    </source>
</evidence>
<proteinExistence type="predicted"/>
<keyword evidence="2" id="KW-1185">Reference proteome</keyword>
<accession>A0ACD1G364</accession>
<evidence type="ECO:0000313" key="1">
    <source>
        <dbReference type="EMBL" id="RAH43655.1"/>
    </source>
</evidence>
<gene>
    <name evidence="1" type="ORF">BO95DRAFT_206553</name>
</gene>
<dbReference type="EMBL" id="KZ825361">
    <property type="protein sequence ID" value="RAH43655.1"/>
    <property type="molecule type" value="Genomic_DNA"/>
</dbReference>